<dbReference type="AlphaFoldDB" id="A0A9W9C0X0"/>
<dbReference type="OrthoDB" id="3796041at2759"/>
<gene>
    <name evidence="2" type="ORF">N0V87_005415</name>
</gene>
<evidence type="ECO:0000313" key="3">
    <source>
        <dbReference type="Proteomes" id="UP001140562"/>
    </source>
</evidence>
<comment type="caution">
    <text evidence="2">The sequence shown here is derived from an EMBL/GenBank/DDBJ whole genome shotgun (WGS) entry which is preliminary data.</text>
</comment>
<dbReference type="Proteomes" id="UP001140562">
    <property type="component" value="Unassembled WGS sequence"/>
</dbReference>
<feature type="region of interest" description="Disordered" evidence="1">
    <location>
        <begin position="159"/>
        <end position="178"/>
    </location>
</feature>
<accession>A0A9W9C0X0</accession>
<proteinExistence type="predicted"/>
<evidence type="ECO:0000256" key="1">
    <source>
        <dbReference type="SAM" id="MobiDB-lite"/>
    </source>
</evidence>
<reference evidence="2" key="1">
    <citation type="submission" date="2022-10" db="EMBL/GenBank/DDBJ databases">
        <title>Tapping the CABI collections for fungal endophytes: first genome assemblies for Collariella, Neodidymelliopsis, Ascochyta clinopodiicola, Didymella pomorum, Didymosphaeria variabile, Neocosmospora piperis and Neocucurbitaria cava.</title>
        <authorList>
            <person name="Hill R."/>
        </authorList>
    </citation>
    <scope>NUCLEOTIDE SEQUENCE</scope>
    <source>
        <strain evidence="2">IMI 360193</strain>
    </source>
</reference>
<organism evidence="2 3">
    <name type="scientific">Didymella glomerata</name>
    <dbReference type="NCBI Taxonomy" id="749621"/>
    <lineage>
        <taxon>Eukaryota</taxon>
        <taxon>Fungi</taxon>
        <taxon>Dikarya</taxon>
        <taxon>Ascomycota</taxon>
        <taxon>Pezizomycotina</taxon>
        <taxon>Dothideomycetes</taxon>
        <taxon>Pleosporomycetidae</taxon>
        <taxon>Pleosporales</taxon>
        <taxon>Pleosporineae</taxon>
        <taxon>Didymellaceae</taxon>
        <taxon>Didymella</taxon>
    </lineage>
</organism>
<evidence type="ECO:0000313" key="2">
    <source>
        <dbReference type="EMBL" id="KAJ4336399.1"/>
    </source>
</evidence>
<name>A0A9W9C0X0_9PLEO</name>
<protein>
    <submittedName>
        <fullName evidence="2">Uncharacterized protein</fullName>
    </submittedName>
</protein>
<sequence>MPHTVSPPAFPSSPSGTVSTSNAIAMSKGFITLNELSPQDQKQLEDVLKFKLRGVPTNHLPDLRLSDILQQTPRTRFTHIPQDIDLAWFLRNRSRVDEYIHEGMQNKGGGEAAEDVDEKVFRAAWYYRLSAVHQFQRYHDAMRWNLATYTALLTEHTLSKSQESKNESRNTSNSSVRTKKPVLSPAALRFMHSYLSAVLEQHNAPMQFDKRDEFIALWRNSRFDLFAIHKSWAKKALQRASKALSSEWSVVLSHAQREVGSEYEDSVGRFVGCLVPGRAVGDRADRALTSQGLASDQIAGGEVRCYSRLEELDTDVHGRGEANELLDALRAPFPSSVTGQRAREPTDDGLAMVCDPRTAISCVQITRPRDMLPVLMRLFPVGKNKA</sequence>
<dbReference type="EMBL" id="JAPEUV010000049">
    <property type="protein sequence ID" value="KAJ4336399.1"/>
    <property type="molecule type" value="Genomic_DNA"/>
</dbReference>
<keyword evidence="3" id="KW-1185">Reference proteome</keyword>